<gene>
    <name evidence="1" type="ORF">K458DRAFT_432632</name>
</gene>
<proteinExistence type="predicted"/>
<evidence type="ECO:0000313" key="2">
    <source>
        <dbReference type="Proteomes" id="UP000799291"/>
    </source>
</evidence>
<keyword evidence="2" id="KW-1185">Reference proteome</keyword>
<accession>A0A6G1IX12</accession>
<dbReference type="OrthoDB" id="3800738at2759"/>
<sequence length="284" mass="32463">MTALTELPTELLRVILLHLAYNNFPSLFAARRCCRVLEANVTDIVNKSLPAHGLAIHNFLQTHFAPLLDSLTAEKVTYLHDADAIAPLRELPWSWDPETRARFLRFEASWRHLPLASPSGTIIRRLQVVRIEWKSYRDSQYPRGQDVMHVPEDGNEDEMVYEQPGGVTIGNLYNVLVSQSWYGCAFRTNPLGTEWKVLFGKRVDNTDEFSKLGDEVQKYGRRVTEAEIKGHLTDDQGYATLWILGGKAGAGLRVKRPHDWNERWEPGVFREKYGEPSTVCVPFQ</sequence>
<dbReference type="AlphaFoldDB" id="A0A6G1IX12"/>
<organism evidence="1 2">
    <name type="scientific">Lentithecium fluviatile CBS 122367</name>
    <dbReference type="NCBI Taxonomy" id="1168545"/>
    <lineage>
        <taxon>Eukaryota</taxon>
        <taxon>Fungi</taxon>
        <taxon>Dikarya</taxon>
        <taxon>Ascomycota</taxon>
        <taxon>Pezizomycotina</taxon>
        <taxon>Dothideomycetes</taxon>
        <taxon>Pleosporomycetidae</taxon>
        <taxon>Pleosporales</taxon>
        <taxon>Massarineae</taxon>
        <taxon>Lentitheciaceae</taxon>
        <taxon>Lentithecium</taxon>
    </lineage>
</organism>
<dbReference type="Proteomes" id="UP000799291">
    <property type="component" value="Unassembled WGS sequence"/>
</dbReference>
<protein>
    <recommendedName>
        <fullName evidence="3">F-box domain-containing protein</fullName>
    </recommendedName>
</protein>
<evidence type="ECO:0000313" key="1">
    <source>
        <dbReference type="EMBL" id="KAF2682658.1"/>
    </source>
</evidence>
<reference evidence="1" key="1">
    <citation type="journal article" date="2020" name="Stud. Mycol.">
        <title>101 Dothideomycetes genomes: a test case for predicting lifestyles and emergence of pathogens.</title>
        <authorList>
            <person name="Haridas S."/>
            <person name="Albert R."/>
            <person name="Binder M."/>
            <person name="Bloem J."/>
            <person name="Labutti K."/>
            <person name="Salamov A."/>
            <person name="Andreopoulos B."/>
            <person name="Baker S."/>
            <person name="Barry K."/>
            <person name="Bills G."/>
            <person name="Bluhm B."/>
            <person name="Cannon C."/>
            <person name="Castanera R."/>
            <person name="Culley D."/>
            <person name="Daum C."/>
            <person name="Ezra D."/>
            <person name="Gonzalez J."/>
            <person name="Henrissat B."/>
            <person name="Kuo A."/>
            <person name="Liang C."/>
            <person name="Lipzen A."/>
            <person name="Lutzoni F."/>
            <person name="Magnuson J."/>
            <person name="Mondo S."/>
            <person name="Nolan M."/>
            <person name="Ohm R."/>
            <person name="Pangilinan J."/>
            <person name="Park H.-J."/>
            <person name="Ramirez L."/>
            <person name="Alfaro M."/>
            <person name="Sun H."/>
            <person name="Tritt A."/>
            <person name="Yoshinaga Y."/>
            <person name="Zwiers L.-H."/>
            <person name="Turgeon B."/>
            <person name="Goodwin S."/>
            <person name="Spatafora J."/>
            <person name="Crous P."/>
            <person name="Grigoriev I."/>
        </authorList>
    </citation>
    <scope>NUCLEOTIDE SEQUENCE</scope>
    <source>
        <strain evidence="1">CBS 122367</strain>
    </source>
</reference>
<dbReference type="EMBL" id="MU005586">
    <property type="protein sequence ID" value="KAF2682658.1"/>
    <property type="molecule type" value="Genomic_DNA"/>
</dbReference>
<name>A0A6G1IX12_9PLEO</name>
<evidence type="ECO:0008006" key="3">
    <source>
        <dbReference type="Google" id="ProtNLM"/>
    </source>
</evidence>